<dbReference type="EMBL" id="JABZXJ010000017">
    <property type="protein sequence ID" value="MBF1649543.1"/>
    <property type="molecule type" value="Genomic_DNA"/>
</dbReference>
<organism evidence="1 2">
    <name type="scientific">Rothia dentocariosa</name>
    <dbReference type="NCBI Taxonomy" id="2047"/>
    <lineage>
        <taxon>Bacteria</taxon>
        <taxon>Bacillati</taxon>
        <taxon>Actinomycetota</taxon>
        <taxon>Actinomycetes</taxon>
        <taxon>Micrococcales</taxon>
        <taxon>Micrococcaceae</taxon>
        <taxon>Rothia</taxon>
    </lineage>
</organism>
<protein>
    <submittedName>
        <fullName evidence="1">Uncharacterized protein</fullName>
    </submittedName>
</protein>
<gene>
    <name evidence="1" type="ORF">HXO56_05555</name>
</gene>
<comment type="caution">
    <text evidence="1">The sequence shown here is derived from an EMBL/GenBank/DDBJ whole genome shotgun (WGS) entry which is preliminary data.</text>
</comment>
<reference evidence="1" key="1">
    <citation type="submission" date="2020-04" db="EMBL/GenBank/DDBJ databases">
        <title>Deep metagenomics examines the oral microbiome during advanced dental caries in children, revealing novel taxa and co-occurrences with host molecules.</title>
        <authorList>
            <person name="Baker J.L."/>
            <person name="Morton J.T."/>
            <person name="Dinis M."/>
            <person name="Alvarez R."/>
            <person name="Tran N.C."/>
            <person name="Knight R."/>
            <person name="Edlund A."/>
        </authorList>
    </citation>
    <scope>NUCLEOTIDE SEQUENCE</scope>
    <source>
        <strain evidence="1">JCVI_47_bin.4</strain>
    </source>
</reference>
<accession>A0A930KPX9</accession>
<proteinExistence type="predicted"/>
<feature type="non-terminal residue" evidence="1">
    <location>
        <position position="1"/>
    </location>
</feature>
<name>A0A930KPX9_9MICC</name>
<evidence type="ECO:0000313" key="1">
    <source>
        <dbReference type="EMBL" id="MBF1649543.1"/>
    </source>
</evidence>
<evidence type="ECO:0000313" key="2">
    <source>
        <dbReference type="Proteomes" id="UP000769484"/>
    </source>
</evidence>
<dbReference type="AlphaFoldDB" id="A0A930KPX9"/>
<sequence length="110" mass="12411">GMMWANFLAISHHAPYKDIVKFTYNSRDSGDIGIDLTWLVVKTARGGTLRFDPLLTGAGLLIPQLAFRVENGYWAKNADPEDQQLLQNFIDEPEKARELLMSCSPCVIER</sequence>
<dbReference type="Proteomes" id="UP000769484">
    <property type="component" value="Unassembled WGS sequence"/>
</dbReference>